<dbReference type="EMBL" id="LFOD01000012">
    <property type="protein sequence ID" value="KMV17623.1"/>
    <property type="molecule type" value="Genomic_DNA"/>
</dbReference>
<dbReference type="Proteomes" id="UP000037594">
    <property type="component" value="Unassembled WGS sequence"/>
</dbReference>
<gene>
    <name evidence="2" type="ORF">ACT17_15185</name>
</gene>
<dbReference type="AlphaFoldDB" id="A0A0J8U7X1"/>
<sequence>MARPSRWLSQTTRGVWRSLRWGTRRYTFTVHLTVPAIWRAAEPEELAPAPKLDPEAFEAAAKRRAAVTPSAHPDRQERNP</sequence>
<dbReference type="RefSeq" id="WP_048895974.1">
    <property type="nucleotide sequence ID" value="NZ_LFOD01000012.1"/>
</dbReference>
<accession>A0A0J8U7X1</accession>
<proteinExistence type="predicted"/>
<evidence type="ECO:0000256" key="1">
    <source>
        <dbReference type="SAM" id="MobiDB-lite"/>
    </source>
</evidence>
<protein>
    <submittedName>
        <fullName evidence="2">Uncharacterized protein</fullName>
    </submittedName>
</protein>
<dbReference type="PATRIC" id="fig|451644.5.peg.3148"/>
<comment type="caution">
    <text evidence="2">The sequence shown here is derived from an EMBL/GenBank/DDBJ whole genome shotgun (WGS) entry which is preliminary data.</text>
</comment>
<name>A0A0J8U7X1_9MYCO</name>
<evidence type="ECO:0000313" key="2">
    <source>
        <dbReference type="EMBL" id="KMV17623.1"/>
    </source>
</evidence>
<organism evidence="2 3">
    <name type="scientific">Mycolicibacterium conceptionense</name>
    <dbReference type="NCBI Taxonomy" id="451644"/>
    <lineage>
        <taxon>Bacteria</taxon>
        <taxon>Bacillati</taxon>
        <taxon>Actinomycetota</taxon>
        <taxon>Actinomycetes</taxon>
        <taxon>Mycobacteriales</taxon>
        <taxon>Mycobacteriaceae</taxon>
        <taxon>Mycolicibacterium</taxon>
    </lineage>
</organism>
<feature type="region of interest" description="Disordered" evidence="1">
    <location>
        <begin position="54"/>
        <end position="80"/>
    </location>
</feature>
<evidence type="ECO:0000313" key="3">
    <source>
        <dbReference type="Proteomes" id="UP000037594"/>
    </source>
</evidence>
<reference evidence="2 3" key="1">
    <citation type="submission" date="2015-06" db="EMBL/GenBank/DDBJ databases">
        <title>Genome sequence of Mycobacterium conceptionense strain MLE.</title>
        <authorList>
            <person name="Greninger A.L."/>
            <person name="Cunningham G."/>
            <person name="Chiu C.Y."/>
            <person name="Miller S."/>
        </authorList>
    </citation>
    <scope>NUCLEOTIDE SEQUENCE [LARGE SCALE GENOMIC DNA]</scope>
    <source>
        <strain evidence="2 3">MLE</strain>
    </source>
</reference>